<dbReference type="InterPro" id="IPR034660">
    <property type="entry name" value="DinB/YfiT-like"/>
</dbReference>
<dbReference type="Gene3D" id="1.20.120.450">
    <property type="entry name" value="dinb family like domain"/>
    <property type="match status" value="1"/>
</dbReference>
<name>A0ABS5VP46_9BACT</name>
<proteinExistence type="inferred from homology"/>
<dbReference type="InterPro" id="IPR007837">
    <property type="entry name" value="DinB"/>
</dbReference>
<dbReference type="Proteomes" id="UP000772618">
    <property type="component" value="Unassembled WGS sequence"/>
</dbReference>
<dbReference type="Pfam" id="PF05163">
    <property type="entry name" value="DinB"/>
    <property type="match status" value="1"/>
</dbReference>
<dbReference type="PANTHER" id="PTHR37302:SF3">
    <property type="entry name" value="DAMAGE-INDUCIBLE PROTEIN DINB"/>
    <property type="match status" value="1"/>
</dbReference>
<keyword evidence="4" id="KW-1185">Reference proteome</keyword>
<evidence type="ECO:0000256" key="1">
    <source>
        <dbReference type="ARBA" id="ARBA00008635"/>
    </source>
</evidence>
<evidence type="ECO:0000313" key="4">
    <source>
        <dbReference type="Proteomes" id="UP000772618"/>
    </source>
</evidence>
<evidence type="ECO:0000313" key="3">
    <source>
        <dbReference type="EMBL" id="MBT1703210.1"/>
    </source>
</evidence>
<evidence type="ECO:0000256" key="2">
    <source>
        <dbReference type="ARBA" id="ARBA00022723"/>
    </source>
</evidence>
<comment type="caution">
    <text evidence="3">The sequence shown here is derived from an EMBL/GenBank/DDBJ whole genome shotgun (WGS) entry which is preliminary data.</text>
</comment>
<reference evidence="3 4" key="1">
    <citation type="submission" date="2021-05" db="EMBL/GenBank/DDBJ databases">
        <title>A Polyphasic approach of four new species of the genus Ohtaekwangia: Ohtaekwangia histidinii sp. nov., Ohtaekwangia cretensis sp. nov., Ohtaekwangia indiensis sp. nov., Ohtaekwangia reichenbachii sp. nov. from diverse environment.</title>
        <authorList>
            <person name="Octaviana S."/>
        </authorList>
    </citation>
    <scope>NUCLEOTIDE SEQUENCE [LARGE SCALE GENOMIC DNA]</scope>
    <source>
        <strain evidence="3 4">PWU20</strain>
    </source>
</reference>
<comment type="similarity">
    <text evidence="1">Belongs to the DinB family.</text>
</comment>
<organism evidence="3 4">
    <name type="scientific">Chryseosolibacter indicus</name>
    <dbReference type="NCBI Taxonomy" id="2782351"/>
    <lineage>
        <taxon>Bacteria</taxon>
        <taxon>Pseudomonadati</taxon>
        <taxon>Bacteroidota</taxon>
        <taxon>Cytophagia</taxon>
        <taxon>Cytophagales</taxon>
        <taxon>Chryseotaleaceae</taxon>
        <taxon>Chryseosolibacter</taxon>
    </lineage>
</organism>
<accession>A0ABS5VP46</accession>
<dbReference type="SUPFAM" id="SSF109854">
    <property type="entry name" value="DinB/YfiT-like putative metalloenzymes"/>
    <property type="match status" value="1"/>
</dbReference>
<dbReference type="EMBL" id="JAHESD010000012">
    <property type="protein sequence ID" value="MBT1703210.1"/>
    <property type="molecule type" value="Genomic_DNA"/>
</dbReference>
<protein>
    <submittedName>
        <fullName evidence="3">Damage-inducible protein DinB</fullName>
    </submittedName>
</protein>
<sequence>MQLFLRDLFEYNNHSNNTIIKILTENETIVSDHCIKLISHILNVHGIWNHKIAPRELQYERWEKHHIHQLHEINKKNYEDSVSILDSFDPDKVIDYRLSTGQPFRNSIRDILFHVINHSTYHRAQIATEFRQMGLEPLLTDYIAYKMK</sequence>
<dbReference type="PANTHER" id="PTHR37302">
    <property type="entry name" value="SLR1116 PROTEIN"/>
    <property type="match status" value="1"/>
</dbReference>
<gene>
    <name evidence="3" type="ORF">KK060_07955</name>
</gene>
<keyword evidence="2" id="KW-0479">Metal-binding</keyword>